<evidence type="ECO:0000313" key="3">
    <source>
        <dbReference type="Proteomes" id="UP000718593"/>
    </source>
</evidence>
<name>A0A930BU30_9RHOO</name>
<dbReference type="AlphaFoldDB" id="A0A930BU30"/>
<dbReference type="RefSeq" id="WP_027459123.1">
    <property type="nucleotide sequence ID" value="NZ_JARBJQ010000006.1"/>
</dbReference>
<reference evidence="2" key="1">
    <citation type="submission" date="2020-04" db="EMBL/GenBank/DDBJ databases">
        <title>Deep metagenomics examines the oral microbiome during advanced dental caries in children, revealing novel taxa and co-occurrences with host molecules.</title>
        <authorList>
            <person name="Baker J.L."/>
            <person name="Morton J.T."/>
            <person name="Dinis M."/>
            <person name="Alvarez R."/>
            <person name="Tran N.C."/>
            <person name="Knight R."/>
            <person name="Edlund A."/>
        </authorList>
    </citation>
    <scope>NUCLEOTIDE SEQUENCE</scope>
    <source>
        <strain evidence="2">JCVI_32_bin.24</strain>
    </source>
</reference>
<accession>A0A930BU30</accession>
<gene>
    <name evidence="2" type="ORF">HXL68_12885</name>
</gene>
<comment type="caution">
    <text evidence="2">The sequence shown here is derived from an EMBL/GenBank/DDBJ whole genome shotgun (WGS) entry which is preliminary data.</text>
</comment>
<dbReference type="EMBL" id="JABZMI010000307">
    <property type="protein sequence ID" value="MBF1165920.1"/>
    <property type="molecule type" value="Genomic_DNA"/>
</dbReference>
<keyword evidence="1" id="KW-0812">Transmembrane</keyword>
<evidence type="ECO:0000256" key="1">
    <source>
        <dbReference type="SAM" id="Phobius"/>
    </source>
</evidence>
<sequence length="59" mass="6049">MAFADNLPISESIGVFVGITGYDWLAEGQAEPLKAAIAAVAAGGIIAIARALLKHRNKG</sequence>
<organism evidence="2 3">
    <name type="scientific">Dechloromonas agitata</name>
    <dbReference type="NCBI Taxonomy" id="73030"/>
    <lineage>
        <taxon>Bacteria</taxon>
        <taxon>Pseudomonadati</taxon>
        <taxon>Pseudomonadota</taxon>
        <taxon>Betaproteobacteria</taxon>
        <taxon>Rhodocyclales</taxon>
        <taxon>Azonexaceae</taxon>
        <taxon>Dechloromonas</taxon>
    </lineage>
</organism>
<keyword evidence="1" id="KW-0472">Membrane</keyword>
<proteinExistence type="predicted"/>
<keyword evidence="1" id="KW-1133">Transmembrane helix</keyword>
<evidence type="ECO:0000313" key="2">
    <source>
        <dbReference type="EMBL" id="MBF1165920.1"/>
    </source>
</evidence>
<dbReference type="Proteomes" id="UP000718593">
    <property type="component" value="Unassembled WGS sequence"/>
</dbReference>
<protein>
    <submittedName>
        <fullName evidence="2">Uncharacterized protein</fullName>
    </submittedName>
</protein>
<feature type="transmembrane region" description="Helical" evidence="1">
    <location>
        <begin position="35"/>
        <end position="53"/>
    </location>
</feature>